<dbReference type="Proteomes" id="UP000483286">
    <property type="component" value="Unassembled WGS sequence"/>
</dbReference>
<dbReference type="InterPro" id="IPR029479">
    <property type="entry name" value="Nitroreductase"/>
</dbReference>
<reference evidence="4 5" key="1">
    <citation type="submission" date="2019-12" db="EMBL/GenBank/DDBJ databases">
        <title>Deinococcus sp. HMF7620 Genome sequencing and assembly.</title>
        <authorList>
            <person name="Kang H."/>
            <person name="Kim H."/>
            <person name="Joh K."/>
        </authorList>
    </citation>
    <scope>NUCLEOTIDE SEQUENCE [LARGE SCALE GENOMIC DNA]</scope>
    <source>
        <strain evidence="4 5">HMF7620</strain>
    </source>
</reference>
<dbReference type="InterPro" id="IPR023809">
    <property type="entry name" value="Thiopep_bacteriocin_synth_dom"/>
</dbReference>
<dbReference type="AlphaFoldDB" id="A0A7C9M5T2"/>
<dbReference type="SUPFAM" id="SSF55469">
    <property type="entry name" value="FMN-dependent nitroreductase-like"/>
    <property type="match status" value="1"/>
</dbReference>
<protein>
    <recommendedName>
        <fullName evidence="6">Nitroreductase domain-containing protein</fullName>
    </recommendedName>
</protein>
<evidence type="ECO:0000313" key="5">
    <source>
        <dbReference type="Proteomes" id="UP000483286"/>
    </source>
</evidence>
<dbReference type="Pfam" id="PF14028">
    <property type="entry name" value="Lant_dehydr_C"/>
    <property type="match status" value="1"/>
</dbReference>
<dbReference type="CDD" id="cd02142">
    <property type="entry name" value="McbC_SagB-like_oxidoreductase"/>
    <property type="match status" value="1"/>
</dbReference>
<dbReference type="PANTHER" id="PTHR43745:SF2">
    <property type="entry name" value="NITROREDUCTASE MJ1384-RELATED"/>
    <property type="match status" value="1"/>
</dbReference>
<accession>A0A7C9M5T2</accession>
<dbReference type="RefSeq" id="WP_157458693.1">
    <property type="nucleotide sequence ID" value="NZ_WQLB01000008.1"/>
</dbReference>
<evidence type="ECO:0000259" key="2">
    <source>
        <dbReference type="Pfam" id="PF00881"/>
    </source>
</evidence>
<dbReference type="InterPro" id="IPR052544">
    <property type="entry name" value="Bacteriocin_Proc_Enz"/>
</dbReference>
<name>A0A7C9M5T2_9DEIO</name>
<dbReference type="EMBL" id="WQLB01000008">
    <property type="protein sequence ID" value="MVN86625.1"/>
    <property type="molecule type" value="Genomic_DNA"/>
</dbReference>
<dbReference type="InterPro" id="IPR000415">
    <property type="entry name" value="Nitroreductase-like"/>
</dbReference>
<comment type="caution">
    <text evidence="4">The sequence shown here is derived from an EMBL/GenBank/DDBJ whole genome shotgun (WGS) entry which is preliminary data.</text>
</comment>
<feature type="region of interest" description="Disordered" evidence="1">
    <location>
        <begin position="347"/>
        <end position="374"/>
    </location>
</feature>
<dbReference type="Gene3D" id="3.40.109.10">
    <property type="entry name" value="NADH Oxidase"/>
    <property type="match status" value="1"/>
</dbReference>
<keyword evidence="5" id="KW-1185">Reference proteome</keyword>
<gene>
    <name evidence="4" type="ORF">GO986_07585</name>
</gene>
<evidence type="ECO:0000313" key="4">
    <source>
        <dbReference type="EMBL" id="MVN86625.1"/>
    </source>
</evidence>
<evidence type="ECO:0000256" key="1">
    <source>
        <dbReference type="SAM" id="MobiDB-lite"/>
    </source>
</evidence>
<dbReference type="PANTHER" id="PTHR43745">
    <property type="entry name" value="NITROREDUCTASE MJ1384-RELATED"/>
    <property type="match status" value="1"/>
</dbReference>
<evidence type="ECO:0000259" key="3">
    <source>
        <dbReference type="Pfam" id="PF14028"/>
    </source>
</evidence>
<feature type="domain" description="Thiopeptide-type bacteriocin biosynthesis" evidence="3">
    <location>
        <begin position="19"/>
        <end position="309"/>
    </location>
</feature>
<evidence type="ECO:0008006" key="6">
    <source>
        <dbReference type="Google" id="ProtNLM"/>
    </source>
</evidence>
<dbReference type="GO" id="GO:0016491">
    <property type="term" value="F:oxidoreductase activity"/>
    <property type="evidence" value="ECO:0007669"/>
    <property type="project" value="InterPro"/>
</dbReference>
<organism evidence="4 5">
    <name type="scientific">Deinococcus arboris</name>
    <dbReference type="NCBI Taxonomy" id="2682977"/>
    <lineage>
        <taxon>Bacteria</taxon>
        <taxon>Thermotogati</taxon>
        <taxon>Deinococcota</taxon>
        <taxon>Deinococci</taxon>
        <taxon>Deinococcales</taxon>
        <taxon>Deinococcaceae</taxon>
        <taxon>Deinococcus</taxon>
    </lineage>
</organism>
<sequence>MTTFSAPLVPAPPPVSAAWVSLHAHTFAPVADLERALHHDLFPLLGALQTRGELAGWFFIRYWEGGPHIRLRLRDPSPQAAAQVEATLTCTCAALPAPATPDPEGYYAAFVPPAHRTGAAEAYGWYPHGQVRAVPYEPETLRYGGRAGLGISEAFFETSSAFAAQILPLTPTRASRLGLGLHLLLTTVRALDLDTPGGVSWLREFVNAWPLFSSTPTEQVARARERAEATYFAAPPSLTGARQTYAQRPERQLLRAWEAEVRAAQQAYRAVEKALSYPSLDIWRSQLHMFHNRLGFSIEDECYLATLAALILSDRGGEHLHADWSSDHRAHEDSKLYPHGLAELRATTPPEPRPVPHWPGQRRVPLPERPEGDLTMPLGEVLRRRTSHYARYGQPLPLPTLATLLRGAAGIVDTRVITHPGGQFQVQRRPYPSGGGRYPWRLHLLAYRVEPLDPGHYVFDEHTGELVRYGTVPPVELLERSSPFLNPATPDVLPARQVAAWLLPVLDYTYLKAHYHHRAYRHALLECGHLAQNLCLIAAAEGLPHLTIGGFYDDAVNALLHLDGVGEFTTYMVPVGGPA</sequence>
<feature type="domain" description="Nitroreductase" evidence="2">
    <location>
        <begin position="383"/>
        <end position="576"/>
    </location>
</feature>
<proteinExistence type="predicted"/>
<dbReference type="NCBIfam" id="TIGR03891">
    <property type="entry name" value="thiopep_ocin"/>
    <property type="match status" value="1"/>
</dbReference>
<dbReference type="Pfam" id="PF00881">
    <property type="entry name" value="Nitroreductase"/>
    <property type="match status" value="1"/>
</dbReference>